<dbReference type="Gene3D" id="1.25.40.10">
    <property type="entry name" value="Tetratricopeptide repeat domain"/>
    <property type="match status" value="3"/>
</dbReference>
<dbReference type="PROSITE" id="PS50800">
    <property type="entry name" value="SAP"/>
    <property type="match status" value="1"/>
</dbReference>
<feature type="compositionally biased region" description="Acidic residues" evidence="2">
    <location>
        <begin position="652"/>
        <end position="675"/>
    </location>
</feature>
<feature type="domain" description="SAP" evidence="3">
    <location>
        <begin position="549"/>
        <end position="583"/>
    </location>
</feature>
<accession>A0ABP0TKG6</accession>
<feature type="region of interest" description="Disordered" evidence="2">
    <location>
        <begin position="651"/>
        <end position="675"/>
    </location>
</feature>
<dbReference type="InterPro" id="IPR011990">
    <property type="entry name" value="TPR-like_helical_dom_sf"/>
</dbReference>
<dbReference type="Pfam" id="PF02037">
    <property type="entry name" value="SAP"/>
    <property type="match status" value="1"/>
</dbReference>
<dbReference type="PANTHER" id="PTHR47447:SF25">
    <property type="entry name" value="SAP DOMAIN-CONTAINING PROTEIN"/>
    <property type="match status" value="1"/>
</dbReference>
<sequence>MHVLVTQSPFSVKVLSGSEAEVVSGDGYGMSSSSSRPSAAAGRRVLLQHKDKSNGNVRIRVDGKRDSRFSRGGGGEEKELRFMFLEAIMERAWNSDVAGAEEAMSEMQIAGLQAGPRAYHGLIVTYTRAGDTEGGLQALRREVGVGVKPLPETMVALARLFGAKGQLQRGEEVLAAMEKLNHDPRVAWLVLVEELFRAGYRSEANSIFLRGANGGLRGTNELYDMLVDENCKVGDHENAIDILRVMEYAGRMSTTFHYNCLLRAQAHAGVPDIAAMTFETMQYGREEMKPDTESYNWLLQAHTRHKFGDRLQEVVDLLGEMIEDHKRVQPNMKTYALLIECFTKYGLVNEAVRHFRALVRIPGSMCYLFSEGHGRESDPLSLYLRALCLEGRASQLLETLEAMVRDNQPIPKRAMLINRKGRTLVSSWIEPLQQEADLGYEVDYAVRFIAEGGISGTRRRWSASADGSQALNPDDDGFAYAVPVEVSYKGFLTQMRRRYNLRLIRKLRMEGASALGHGATDADVKRVVDRLVRETIGDSNFQVKKPKAASKMLVIELKEELEAQGLPTEGTRPVLYQRVQKARRINRARGRPLWVPPSEEEIEETNDDDLDVFMERLNLKNENSEFWRKRFTGEDLTEGDITESDIIKASLDTDEDAFTDDEEEEDEDEDVEAGEEADYLVEDGGEIEETEPPGMLAMQLLKNKKDFPEKEMKDPERREGQWLGLSLEEKIEMLKSEKRFDVAELYTIADVWGWTWERELRELEPEEWSQEKEVQLGIEIMFKVQELGEVPTIGDCGTLVRAAMRTPWPEAIISLLQHSHKLGYVFGSKLYSDAVSLCLRLGEKDAAINIITEMEDVGVPAPEDILTDVLRESQEEGG</sequence>
<reference evidence="4" key="1">
    <citation type="submission" date="2024-02" db="EMBL/GenBank/DDBJ databases">
        <authorList>
            <consortium name="ELIXIR-Norway"/>
            <consortium name="Elixir Norway"/>
        </authorList>
    </citation>
    <scope>NUCLEOTIDE SEQUENCE</scope>
</reference>
<name>A0ABP0TKG6_9BRYO</name>
<evidence type="ECO:0000313" key="4">
    <source>
        <dbReference type="EMBL" id="CAK9196245.1"/>
    </source>
</evidence>
<dbReference type="SUPFAM" id="SSF68906">
    <property type="entry name" value="SAP domain"/>
    <property type="match status" value="1"/>
</dbReference>
<keyword evidence="1" id="KW-0677">Repeat</keyword>
<evidence type="ECO:0000259" key="3">
    <source>
        <dbReference type="PROSITE" id="PS50800"/>
    </source>
</evidence>
<proteinExistence type="predicted"/>
<dbReference type="EMBL" id="OZ019903">
    <property type="protein sequence ID" value="CAK9196245.1"/>
    <property type="molecule type" value="Genomic_DNA"/>
</dbReference>
<dbReference type="PANTHER" id="PTHR47447">
    <property type="entry name" value="OS03G0856100 PROTEIN"/>
    <property type="match status" value="1"/>
</dbReference>
<organism evidence="4 5">
    <name type="scientific">Sphagnum troendelagicum</name>
    <dbReference type="NCBI Taxonomy" id="128251"/>
    <lineage>
        <taxon>Eukaryota</taxon>
        <taxon>Viridiplantae</taxon>
        <taxon>Streptophyta</taxon>
        <taxon>Embryophyta</taxon>
        <taxon>Bryophyta</taxon>
        <taxon>Sphagnophytina</taxon>
        <taxon>Sphagnopsida</taxon>
        <taxon>Sphagnales</taxon>
        <taxon>Sphagnaceae</taxon>
        <taxon>Sphagnum</taxon>
    </lineage>
</organism>
<dbReference type="InterPro" id="IPR003034">
    <property type="entry name" value="SAP_dom"/>
</dbReference>
<evidence type="ECO:0000256" key="2">
    <source>
        <dbReference type="SAM" id="MobiDB-lite"/>
    </source>
</evidence>
<protein>
    <recommendedName>
        <fullName evidence="3">SAP domain-containing protein</fullName>
    </recommendedName>
</protein>
<evidence type="ECO:0000256" key="1">
    <source>
        <dbReference type="ARBA" id="ARBA00022737"/>
    </source>
</evidence>
<evidence type="ECO:0000313" key="5">
    <source>
        <dbReference type="Proteomes" id="UP001497512"/>
    </source>
</evidence>
<keyword evidence="5" id="KW-1185">Reference proteome</keyword>
<dbReference type="Gene3D" id="1.10.720.30">
    <property type="entry name" value="SAP domain"/>
    <property type="match status" value="1"/>
</dbReference>
<gene>
    <name evidence="4" type="ORF">CSSPTR1EN2_LOCUS3377</name>
</gene>
<dbReference type="Proteomes" id="UP001497512">
    <property type="component" value="Chromosome 11"/>
</dbReference>
<dbReference type="SMART" id="SM00513">
    <property type="entry name" value="SAP"/>
    <property type="match status" value="1"/>
</dbReference>
<dbReference type="InterPro" id="IPR036361">
    <property type="entry name" value="SAP_dom_sf"/>
</dbReference>